<protein>
    <submittedName>
        <fullName evidence="1">Uncharacterized protein</fullName>
    </submittedName>
</protein>
<gene>
    <name evidence="1" type="ORF">BO79DRAFT_276706</name>
</gene>
<dbReference type="Proteomes" id="UP000249748">
    <property type="component" value="Unassembled WGS sequence"/>
</dbReference>
<keyword evidence="2" id="KW-1185">Reference proteome</keyword>
<organism evidence="1 2">
    <name type="scientific">Aspergillus costaricaensis CBS 115574</name>
    <dbReference type="NCBI Taxonomy" id="1448317"/>
    <lineage>
        <taxon>Eukaryota</taxon>
        <taxon>Fungi</taxon>
        <taxon>Dikarya</taxon>
        <taxon>Ascomycota</taxon>
        <taxon>Pezizomycotina</taxon>
        <taxon>Eurotiomycetes</taxon>
        <taxon>Eurotiomycetidae</taxon>
        <taxon>Eurotiales</taxon>
        <taxon>Aspergillaceae</taxon>
        <taxon>Aspergillus</taxon>
        <taxon>Aspergillus subgen. Circumdati</taxon>
    </lineage>
</organism>
<evidence type="ECO:0000313" key="1">
    <source>
        <dbReference type="EMBL" id="RAK83865.1"/>
    </source>
</evidence>
<accession>A0ACD1I0W3</accession>
<sequence>MVGQTDNLGTRLGQLPFRTNGSRPSRCERETGDGTSAGRHGIWLPGGNEMNVR</sequence>
<evidence type="ECO:0000313" key="2">
    <source>
        <dbReference type="Proteomes" id="UP000249748"/>
    </source>
</evidence>
<dbReference type="EMBL" id="KZ824582">
    <property type="protein sequence ID" value="RAK83865.1"/>
    <property type="molecule type" value="Genomic_DNA"/>
</dbReference>
<reference evidence="1" key="1">
    <citation type="submission" date="2018-02" db="EMBL/GenBank/DDBJ databases">
        <title>The genomes of Aspergillus section Nigri reveals drivers in fungal speciation.</title>
        <authorList>
            <consortium name="DOE Joint Genome Institute"/>
            <person name="Vesth T.C."/>
            <person name="Nybo J."/>
            <person name="Theobald S."/>
            <person name="Brandl J."/>
            <person name="Frisvad J.C."/>
            <person name="Nielsen K.F."/>
            <person name="Lyhne E.K."/>
            <person name="Kogle M.E."/>
            <person name="Kuo A."/>
            <person name="Riley R."/>
            <person name="Clum A."/>
            <person name="Nolan M."/>
            <person name="Lipzen A."/>
            <person name="Salamov A."/>
            <person name="Henrissat B."/>
            <person name="Wiebenga A."/>
            <person name="De vries R.P."/>
            <person name="Grigoriev I.V."/>
            <person name="Mortensen U.H."/>
            <person name="Andersen M.R."/>
            <person name="Baker S.E."/>
        </authorList>
    </citation>
    <scope>NUCLEOTIDE SEQUENCE</scope>
    <source>
        <strain evidence="1">CBS 115574</strain>
    </source>
</reference>
<name>A0ACD1I0W3_9EURO</name>
<proteinExistence type="predicted"/>